<protein>
    <recommendedName>
        <fullName evidence="1">Bacterial sugar transferase domain-containing protein</fullName>
    </recommendedName>
</protein>
<organism evidence="2 3">
    <name type="scientific">Paenirhodobacter huangdaonensis</name>
    <dbReference type="NCBI Taxonomy" id="2501515"/>
    <lineage>
        <taxon>Bacteria</taxon>
        <taxon>Pseudomonadati</taxon>
        <taxon>Pseudomonadota</taxon>
        <taxon>Alphaproteobacteria</taxon>
        <taxon>Rhodobacterales</taxon>
        <taxon>Rhodobacter group</taxon>
        <taxon>Paenirhodobacter</taxon>
    </lineage>
</organism>
<keyword evidence="3" id="KW-1185">Reference proteome</keyword>
<gene>
    <name evidence="2" type="ORF">EOW66_19210</name>
</gene>
<reference evidence="2" key="1">
    <citation type="submission" date="2019-01" db="EMBL/GenBank/DDBJ databases">
        <title>Sinorhodobacter populi sp. nov. isolated from the symptomatic bark tissue of Populus euramericana canker.</title>
        <authorList>
            <person name="Xu G."/>
        </authorList>
    </citation>
    <scope>NUCLEOTIDE SEQUENCE [LARGE SCALE GENOMIC DNA]</scope>
    <source>
        <strain evidence="2">CGMCC 1.12963</strain>
    </source>
</reference>
<name>A0A3S4MCH1_9RHOB</name>
<dbReference type="Proteomes" id="UP000288071">
    <property type="component" value="Unassembled WGS sequence"/>
</dbReference>
<evidence type="ECO:0000259" key="1">
    <source>
        <dbReference type="Pfam" id="PF02397"/>
    </source>
</evidence>
<reference evidence="2" key="2">
    <citation type="submission" date="2019-01" db="EMBL/GenBank/DDBJ databases">
        <authorList>
            <person name="Li Y."/>
        </authorList>
    </citation>
    <scope>NUCLEOTIDE SEQUENCE [LARGE SCALE GENOMIC DNA]</scope>
    <source>
        <strain evidence="2">CGMCC 1.12963</strain>
    </source>
</reference>
<dbReference type="AlphaFoldDB" id="A0A3S4MCH1"/>
<evidence type="ECO:0000313" key="2">
    <source>
        <dbReference type="EMBL" id="RWR47721.1"/>
    </source>
</evidence>
<evidence type="ECO:0000313" key="3">
    <source>
        <dbReference type="Proteomes" id="UP000288071"/>
    </source>
</evidence>
<comment type="caution">
    <text evidence="2">The sequence shown here is derived from an EMBL/GenBank/DDBJ whole genome shotgun (WGS) entry which is preliminary data.</text>
</comment>
<sequence length="83" mass="9282">MGPDLLMHNFLNPRILNVNPSRQAVAQQCRPGVTGLWQVMSRHDTTFDSRVRFDEAYGRNLSASGDLSLILRTPKAMLLRTGA</sequence>
<dbReference type="Pfam" id="PF02397">
    <property type="entry name" value="Bac_transf"/>
    <property type="match status" value="1"/>
</dbReference>
<accession>A0A3S4MCH1</accession>
<proteinExistence type="predicted"/>
<feature type="domain" description="Bacterial sugar transferase" evidence="1">
    <location>
        <begin position="25"/>
        <end position="78"/>
    </location>
</feature>
<dbReference type="EMBL" id="SAVA01000018">
    <property type="protein sequence ID" value="RWR47721.1"/>
    <property type="molecule type" value="Genomic_DNA"/>
</dbReference>
<dbReference type="RefSeq" id="WP_128157926.1">
    <property type="nucleotide sequence ID" value="NZ_SAVA01000018.1"/>
</dbReference>
<dbReference type="InterPro" id="IPR003362">
    <property type="entry name" value="Bact_transf"/>
</dbReference>